<feature type="compositionally biased region" description="Polar residues" evidence="1">
    <location>
        <begin position="90"/>
        <end position="100"/>
    </location>
</feature>
<dbReference type="RefSeq" id="WP_078790562.1">
    <property type="nucleotide sequence ID" value="NZ_FUWR01000012.1"/>
</dbReference>
<dbReference type="Proteomes" id="UP000190102">
    <property type="component" value="Unassembled WGS sequence"/>
</dbReference>
<gene>
    <name evidence="2" type="ORF">SAMN02745119_02290</name>
</gene>
<keyword evidence="3" id="KW-1185">Reference proteome</keyword>
<dbReference type="OrthoDB" id="9853598at2"/>
<protein>
    <submittedName>
        <fullName evidence="2">Uncharacterized protein</fullName>
    </submittedName>
</protein>
<evidence type="ECO:0000313" key="2">
    <source>
        <dbReference type="EMBL" id="SJZ99911.1"/>
    </source>
</evidence>
<dbReference type="EMBL" id="FUWR01000012">
    <property type="protein sequence ID" value="SJZ99911.1"/>
    <property type="molecule type" value="Genomic_DNA"/>
</dbReference>
<sequence>MSISQISPNSLATNSPYVNPSAKTTETQSGAIQQGNQDAQKPAKAAQTDTVTISQQALQMTGGTNNSKPEDTQSSTSNNSGGNSSPNPNIRQPGSFSAQA</sequence>
<feature type="compositionally biased region" description="Low complexity" evidence="1">
    <location>
        <begin position="74"/>
        <end position="89"/>
    </location>
</feature>
<feature type="compositionally biased region" description="Polar residues" evidence="1">
    <location>
        <begin position="47"/>
        <end position="67"/>
    </location>
</feature>
<feature type="compositionally biased region" description="Polar residues" evidence="1">
    <location>
        <begin position="1"/>
        <end position="39"/>
    </location>
</feature>
<organism evidence="2 3">
    <name type="scientific">Trichlorobacter thiogenes</name>
    <dbReference type="NCBI Taxonomy" id="115783"/>
    <lineage>
        <taxon>Bacteria</taxon>
        <taxon>Pseudomonadati</taxon>
        <taxon>Thermodesulfobacteriota</taxon>
        <taxon>Desulfuromonadia</taxon>
        <taxon>Geobacterales</taxon>
        <taxon>Geobacteraceae</taxon>
        <taxon>Trichlorobacter</taxon>
    </lineage>
</organism>
<name>A0A1T4Q8S0_9BACT</name>
<proteinExistence type="predicted"/>
<dbReference type="AlphaFoldDB" id="A0A1T4Q8S0"/>
<reference evidence="3" key="1">
    <citation type="submission" date="2017-02" db="EMBL/GenBank/DDBJ databases">
        <authorList>
            <person name="Varghese N."/>
            <person name="Submissions S."/>
        </authorList>
    </citation>
    <scope>NUCLEOTIDE SEQUENCE [LARGE SCALE GENOMIC DNA]</scope>
    <source>
        <strain evidence="3">ATCC BAA-34</strain>
    </source>
</reference>
<evidence type="ECO:0000313" key="3">
    <source>
        <dbReference type="Proteomes" id="UP000190102"/>
    </source>
</evidence>
<accession>A0A1T4Q8S0</accession>
<feature type="region of interest" description="Disordered" evidence="1">
    <location>
        <begin position="1"/>
        <end position="100"/>
    </location>
</feature>
<evidence type="ECO:0000256" key="1">
    <source>
        <dbReference type="SAM" id="MobiDB-lite"/>
    </source>
</evidence>